<dbReference type="Pfam" id="PF13923">
    <property type="entry name" value="zf-C3HC4_2"/>
    <property type="match status" value="1"/>
</dbReference>
<evidence type="ECO:0000256" key="3">
    <source>
        <dbReference type="ARBA" id="ARBA00022833"/>
    </source>
</evidence>
<reference evidence="7 8" key="1">
    <citation type="journal article" date="2024" name="Insects">
        <title>An Improved Chromosome-Level Genome Assembly of the Firefly Pyrocoelia pectoralis.</title>
        <authorList>
            <person name="Fu X."/>
            <person name="Meyer-Rochow V.B."/>
            <person name="Ballantyne L."/>
            <person name="Zhu X."/>
        </authorList>
    </citation>
    <scope>NUCLEOTIDE SEQUENCE [LARGE SCALE GENOMIC DNA]</scope>
    <source>
        <strain evidence="7">XCY_ONT2</strain>
    </source>
</reference>
<evidence type="ECO:0000256" key="2">
    <source>
        <dbReference type="ARBA" id="ARBA00022771"/>
    </source>
</evidence>
<dbReference type="PROSITE" id="PS50089">
    <property type="entry name" value="ZF_RING_2"/>
    <property type="match status" value="1"/>
</dbReference>
<keyword evidence="1" id="KW-0479">Metal-binding</keyword>
<dbReference type="Proteomes" id="UP001329430">
    <property type="component" value="Chromosome 8"/>
</dbReference>
<dbReference type="InterPro" id="IPR013083">
    <property type="entry name" value="Znf_RING/FYVE/PHD"/>
</dbReference>
<dbReference type="PROSITE" id="PS00518">
    <property type="entry name" value="ZF_RING_1"/>
    <property type="match status" value="1"/>
</dbReference>
<name>A0AAN7ZEB9_9COLE</name>
<keyword evidence="8" id="KW-1185">Reference proteome</keyword>
<feature type="compositionally biased region" description="Basic residues" evidence="5">
    <location>
        <begin position="25"/>
        <end position="44"/>
    </location>
</feature>
<feature type="region of interest" description="Disordered" evidence="5">
    <location>
        <begin position="101"/>
        <end position="153"/>
    </location>
</feature>
<evidence type="ECO:0000259" key="6">
    <source>
        <dbReference type="PROSITE" id="PS50089"/>
    </source>
</evidence>
<feature type="compositionally biased region" description="Low complexity" evidence="5">
    <location>
        <begin position="144"/>
        <end position="153"/>
    </location>
</feature>
<dbReference type="SMART" id="SM00184">
    <property type="entry name" value="RING"/>
    <property type="match status" value="1"/>
</dbReference>
<organism evidence="7 8">
    <name type="scientific">Pyrocoelia pectoralis</name>
    <dbReference type="NCBI Taxonomy" id="417401"/>
    <lineage>
        <taxon>Eukaryota</taxon>
        <taxon>Metazoa</taxon>
        <taxon>Ecdysozoa</taxon>
        <taxon>Arthropoda</taxon>
        <taxon>Hexapoda</taxon>
        <taxon>Insecta</taxon>
        <taxon>Pterygota</taxon>
        <taxon>Neoptera</taxon>
        <taxon>Endopterygota</taxon>
        <taxon>Coleoptera</taxon>
        <taxon>Polyphaga</taxon>
        <taxon>Elateriformia</taxon>
        <taxon>Elateroidea</taxon>
        <taxon>Lampyridae</taxon>
        <taxon>Lampyrinae</taxon>
        <taxon>Pyrocoelia</taxon>
    </lineage>
</organism>
<dbReference type="Gene3D" id="3.30.40.10">
    <property type="entry name" value="Zinc/RING finger domain, C3HC4 (zinc finger)"/>
    <property type="match status" value="1"/>
</dbReference>
<evidence type="ECO:0000256" key="4">
    <source>
        <dbReference type="PROSITE-ProRule" id="PRU00175"/>
    </source>
</evidence>
<dbReference type="GO" id="GO:0045944">
    <property type="term" value="P:positive regulation of transcription by RNA polymerase II"/>
    <property type="evidence" value="ECO:0007669"/>
    <property type="project" value="TreeGrafter"/>
</dbReference>
<keyword evidence="3" id="KW-0862">Zinc</keyword>
<dbReference type="InterPro" id="IPR047134">
    <property type="entry name" value="RNF4"/>
</dbReference>
<dbReference type="EMBL" id="JAVRBK010000008">
    <property type="protein sequence ID" value="KAK5640307.1"/>
    <property type="molecule type" value="Genomic_DNA"/>
</dbReference>
<dbReference type="GO" id="GO:0008270">
    <property type="term" value="F:zinc ion binding"/>
    <property type="evidence" value="ECO:0007669"/>
    <property type="project" value="UniProtKB-KW"/>
</dbReference>
<evidence type="ECO:0000256" key="5">
    <source>
        <dbReference type="SAM" id="MobiDB-lite"/>
    </source>
</evidence>
<gene>
    <name evidence="7" type="ORF">RI129_011118</name>
</gene>
<evidence type="ECO:0000313" key="7">
    <source>
        <dbReference type="EMBL" id="KAK5640307.1"/>
    </source>
</evidence>
<dbReference type="AlphaFoldDB" id="A0AAN7ZEB9"/>
<comment type="caution">
    <text evidence="7">The sequence shown here is derived from an EMBL/GenBank/DDBJ whole genome shotgun (WGS) entry which is preliminary data.</text>
</comment>
<protein>
    <recommendedName>
        <fullName evidence="6">RING-type domain-containing protein</fullName>
    </recommendedName>
</protein>
<evidence type="ECO:0000256" key="1">
    <source>
        <dbReference type="ARBA" id="ARBA00022723"/>
    </source>
</evidence>
<feature type="compositionally biased region" description="Basic and acidic residues" evidence="5">
    <location>
        <begin position="121"/>
        <end position="130"/>
    </location>
</feature>
<dbReference type="PANTHER" id="PTHR23041">
    <property type="entry name" value="RING FINGER DOMAIN-CONTAINING"/>
    <property type="match status" value="1"/>
</dbReference>
<dbReference type="PANTHER" id="PTHR23041:SF78">
    <property type="entry name" value="E3 UBIQUITIN-PROTEIN LIGASE RNF4"/>
    <property type="match status" value="1"/>
</dbReference>
<feature type="domain" description="RING-type" evidence="6">
    <location>
        <begin position="158"/>
        <end position="198"/>
    </location>
</feature>
<proteinExistence type="predicted"/>
<feature type="region of interest" description="Disordered" evidence="5">
    <location>
        <begin position="1"/>
        <end position="62"/>
    </location>
</feature>
<keyword evidence="2 4" id="KW-0863">Zinc-finger</keyword>
<accession>A0AAN7ZEB9</accession>
<dbReference type="InterPro" id="IPR001841">
    <property type="entry name" value="Znf_RING"/>
</dbReference>
<sequence>MGKVQSSNGLEDDVLVQLLQPNGRRTYKRRRANTTQGNRKRKRPNVNIETPNEQKDVEPKQVGIMENKEKRSSSSQSQQMGQSCHDCPICCETLENTNMSATANTTQGNPKRKRPNVKIETPNEQKDVEPKQVGIMENKEKRSSSSQSQQMGQSCHHCPICCETLENTNMSATVCGHVFCTKCIVQAIRVCKTCPTCRTNLTLKKIHPLYL</sequence>
<evidence type="ECO:0000313" key="8">
    <source>
        <dbReference type="Proteomes" id="UP001329430"/>
    </source>
</evidence>
<dbReference type="InterPro" id="IPR017907">
    <property type="entry name" value="Znf_RING_CS"/>
</dbReference>
<dbReference type="SUPFAM" id="SSF57850">
    <property type="entry name" value="RING/U-box"/>
    <property type="match status" value="1"/>
</dbReference>